<organism evidence="2 3">
    <name type="scientific">Cetraspora pellucida</name>
    <dbReference type="NCBI Taxonomy" id="1433469"/>
    <lineage>
        <taxon>Eukaryota</taxon>
        <taxon>Fungi</taxon>
        <taxon>Fungi incertae sedis</taxon>
        <taxon>Mucoromycota</taxon>
        <taxon>Glomeromycotina</taxon>
        <taxon>Glomeromycetes</taxon>
        <taxon>Diversisporales</taxon>
        <taxon>Gigasporaceae</taxon>
        <taxon>Cetraspora</taxon>
    </lineage>
</organism>
<proteinExistence type="predicted"/>
<dbReference type="Proteomes" id="UP000789759">
    <property type="component" value="Unassembled WGS sequence"/>
</dbReference>
<protein>
    <submittedName>
        <fullName evidence="2">25109_t:CDS:1</fullName>
    </submittedName>
</protein>
<gene>
    <name evidence="2" type="ORF">CPELLU_LOCUS13646</name>
</gene>
<evidence type="ECO:0000313" key="3">
    <source>
        <dbReference type="Proteomes" id="UP000789759"/>
    </source>
</evidence>
<dbReference type="OrthoDB" id="10555488at2759"/>
<comment type="caution">
    <text evidence="2">The sequence shown here is derived from an EMBL/GenBank/DDBJ whole genome shotgun (WGS) entry which is preliminary data.</text>
</comment>
<sequence length="195" mass="22456">MKIIFSIITFLLITLAIVDGHRPNFHQRKHLNHQFHKSYRHHLKFFQNHKSPTKSCTTKILPKPTCVENVLCKIGHKWDRSECKCVPMTTTTTTALPTNTCRPIFCLEGYKWDQSECRCIQITTTTASPRHTCPIIHCPNNYHVDPSDCKCIPPTAYSTDPPSPKAERQVDYRLVTRPYRDSSLAYPKYASNPAQ</sequence>
<feature type="signal peptide" evidence="1">
    <location>
        <begin position="1"/>
        <end position="20"/>
    </location>
</feature>
<dbReference type="EMBL" id="CAJVQA010014841">
    <property type="protein sequence ID" value="CAG8733524.1"/>
    <property type="molecule type" value="Genomic_DNA"/>
</dbReference>
<accession>A0A9N9IH93</accession>
<keyword evidence="1" id="KW-0732">Signal</keyword>
<evidence type="ECO:0000313" key="2">
    <source>
        <dbReference type="EMBL" id="CAG8733524.1"/>
    </source>
</evidence>
<keyword evidence="3" id="KW-1185">Reference proteome</keyword>
<feature type="chain" id="PRO_5040486753" evidence="1">
    <location>
        <begin position="21"/>
        <end position="195"/>
    </location>
</feature>
<name>A0A9N9IH93_9GLOM</name>
<reference evidence="2" key="1">
    <citation type="submission" date="2021-06" db="EMBL/GenBank/DDBJ databases">
        <authorList>
            <person name="Kallberg Y."/>
            <person name="Tangrot J."/>
            <person name="Rosling A."/>
        </authorList>
    </citation>
    <scope>NUCLEOTIDE SEQUENCE</scope>
    <source>
        <strain evidence="2">FL966</strain>
    </source>
</reference>
<dbReference type="AlphaFoldDB" id="A0A9N9IH93"/>
<evidence type="ECO:0000256" key="1">
    <source>
        <dbReference type="SAM" id="SignalP"/>
    </source>
</evidence>